<feature type="domain" description="Potassium channel" evidence="2">
    <location>
        <begin position="181"/>
        <end position="265"/>
    </location>
</feature>
<feature type="transmembrane region" description="Helical" evidence="1">
    <location>
        <begin position="169"/>
        <end position="191"/>
    </location>
</feature>
<keyword evidence="1" id="KW-1133">Transmembrane helix</keyword>
<dbReference type="SUPFAM" id="SSF81324">
    <property type="entry name" value="Voltage-gated potassium channels"/>
    <property type="match status" value="1"/>
</dbReference>
<keyword evidence="1" id="KW-0472">Membrane</keyword>
<sequence>MAKENRLERRHNREAGVFGGAWQTVRTSSIFVKTVGTLLFTAVLLLTLTPIVAAIPFRAGLGTLLIGLWAAGMALVAYHNWPLSMGLSAVHVVLLLHLNGSRLFSDAATNFSSTGLLLVLSSVLYIELLILMIYYAYKISLQRRPRPLAEHPWAGLLFRLDLTLYRLRILVIPVLYVVIVIVTILTFGQIYNDLISYTSNGLTYFSTGETIDPWDTVYFSSVTFFTIGYGDIIPQGRLLKLFVQLEMVIGHLINVFYGAILLNFVVTNITRPRRDG</sequence>
<dbReference type="HOGENOM" id="CLU_1007556_0_0_9"/>
<feature type="transmembrane region" description="Helical" evidence="1">
    <location>
        <begin position="59"/>
        <end position="78"/>
    </location>
</feature>
<name>D5WRE1_KYRT2</name>
<keyword evidence="4" id="KW-1185">Reference proteome</keyword>
<dbReference type="OrthoDB" id="9813518at2"/>
<feature type="transmembrane region" description="Helical" evidence="1">
    <location>
        <begin position="30"/>
        <end position="53"/>
    </location>
</feature>
<evidence type="ECO:0000313" key="3">
    <source>
        <dbReference type="EMBL" id="ADG06871.1"/>
    </source>
</evidence>
<accession>D5WRE1</accession>
<dbReference type="EMBL" id="CP002017">
    <property type="protein sequence ID" value="ADG06871.1"/>
    <property type="molecule type" value="Genomic_DNA"/>
</dbReference>
<reference evidence="3 4" key="1">
    <citation type="journal article" date="2011" name="Stand. Genomic Sci.">
        <title>Complete genome sequence of the thermophilic, hydrogen-oxidizing Bacillus tusciae type strain (T2) and reclassification in the new genus, Kyrpidia gen. nov. as Kyrpidia tusciae comb. nov. and emendation of the family Alicyclobacillaceae da Costa and Rainey, 2010.</title>
        <authorList>
            <person name="Klenk H.P."/>
            <person name="Lapidus A."/>
            <person name="Chertkov O."/>
            <person name="Copeland A."/>
            <person name="Del Rio T.G."/>
            <person name="Nolan M."/>
            <person name="Lucas S."/>
            <person name="Chen F."/>
            <person name="Tice H."/>
            <person name="Cheng J.F."/>
            <person name="Han C."/>
            <person name="Bruce D."/>
            <person name="Goodwin L."/>
            <person name="Pitluck S."/>
            <person name="Pati A."/>
            <person name="Ivanova N."/>
            <person name="Mavromatis K."/>
            <person name="Daum C."/>
            <person name="Chen A."/>
            <person name="Palaniappan K."/>
            <person name="Chang Y.J."/>
            <person name="Land M."/>
            <person name="Hauser L."/>
            <person name="Jeffries C.D."/>
            <person name="Detter J.C."/>
            <person name="Rohde M."/>
            <person name="Abt B."/>
            <person name="Pukall R."/>
            <person name="Goker M."/>
            <person name="Bristow J."/>
            <person name="Markowitz V."/>
            <person name="Hugenholtz P."/>
            <person name="Eisen J.A."/>
        </authorList>
    </citation>
    <scope>NUCLEOTIDE SEQUENCE [LARGE SCALE GENOMIC DNA]</scope>
    <source>
        <strain evidence="3 4">DSM 2912</strain>
    </source>
</reference>
<dbReference type="AlphaFoldDB" id="D5WRE1"/>
<feature type="transmembrane region" description="Helical" evidence="1">
    <location>
        <begin position="248"/>
        <end position="266"/>
    </location>
</feature>
<dbReference type="KEGG" id="bts:Btus_2194"/>
<keyword evidence="1" id="KW-0812">Transmembrane</keyword>
<organism evidence="3 4">
    <name type="scientific">Kyrpidia tusciae (strain DSM 2912 / NBRC 15312 / T2)</name>
    <name type="common">Bacillus tusciae</name>
    <dbReference type="NCBI Taxonomy" id="562970"/>
    <lineage>
        <taxon>Bacteria</taxon>
        <taxon>Bacillati</taxon>
        <taxon>Bacillota</taxon>
        <taxon>Bacilli</taxon>
        <taxon>Bacillales</taxon>
        <taxon>Alicyclobacillaceae</taxon>
        <taxon>Kyrpidia</taxon>
    </lineage>
</organism>
<dbReference type="Pfam" id="PF07885">
    <property type="entry name" value="Ion_trans_2"/>
    <property type="match status" value="1"/>
</dbReference>
<feature type="transmembrane region" description="Helical" evidence="1">
    <location>
        <begin position="85"/>
        <end position="104"/>
    </location>
</feature>
<evidence type="ECO:0000313" key="4">
    <source>
        <dbReference type="Proteomes" id="UP000002368"/>
    </source>
</evidence>
<gene>
    <name evidence="3" type="ordered locus">Btus_2194</name>
</gene>
<dbReference type="Proteomes" id="UP000002368">
    <property type="component" value="Chromosome"/>
</dbReference>
<evidence type="ECO:0000256" key="1">
    <source>
        <dbReference type="SAM" id="Phobius"/>
    </source>
</evidence>
<dbReference type="InterPro" id="IPR013099">
    <property type="entry name" value="K_chnl_dom"/>
</dbReference>
<dbReference type="Gene3D" id="1.10.287.70">
    <property type="match status" value="1"/>
</dbReference>
<evidence type="ECO:0000259" key="2">
    <source>
        <dbReference type="Pfam" id="PF07885"/>
    </source>
</evidence>
<proteinExistence type="predicted"/>
<protein>
    <submittedName>
        <fullName evidence="3">Ion transport 2 domain protein</fullName>
    </submittedName>
</protein>
<feature type="transmembrane region" description="Helical" evidence="1">
    <location>
        <begin position="116"/>
        <end position="137"/>
    </location>
</feature>
<dbReference type="RefSeq" id="WP_013076154.1">
    <property type="nucleotide sequence ID" value="NC_014098.1"/>
</dbReference>